<dbReference type="SUPFAM" id="SSF48592">
    <property type="entry name" value="GroEL equatorial domain-like"/>
    <property type="match status" value="1"/>
</dbReference>
<dbReference type="PANTHER" id="PTHR14667">
    <property type="entry name" value="BARDET-BIEDL SYNDROME 10 PROTEIN"/>
    <property type="match status" value="1"/>
</dbReference>
<dbReference type="Pfam" id="PF00118">
    <property type="entry name" value="Cpn60_TCP1"/>
    <property type="match status" value="1"/>
</dbReference>
<dbReference type="InterPro" id="IPR042619">
    <property type="entry name" value="BBS10"/>
</dbReference>
<dbReference type="Gene3D" id="1.10.560.10">
    <property type="entry name" value="GroEL-like equatorial domain"/>
    <property type="match status" value="2"/>
</dbReference>
<dbReference type="Gene3D" id="3.50.7.10">
    <property type="entry name" value="GroEL"/>
    <property type="match status" value="1"/>
</dbReference>
<accession>A0ABM0H053</accession>
<evidence type="ECO:0000256" key="1">
    <source>
        <dbReference type="ARBA" id="ARBA00008020"/>
    </source>
</evidence>
<keyword evidence="4 5" id="KW-0143">Chaperone</keyword>
<evidence type="ECO:0000256" key="2">
    <source>
        <dbReference type="ARBA" id="ARBA00022741"/>
    </source>
</evidence>
<dbReference type="InterPro" id="IPR017998">
    <property type="entry name" value="Chaperone_TCP-1"/>
</dbReference>
<dbReference type="GeneID" id="100377996"/>
<organism evidence="6 7">
    <name type="scientific">Saccoglossus kowalevskii</name>
    <name type="common">Acorn worm</name>
    <dbReference type="NCBI Taxonomy" id="10224"/>
    <lineage>
        <taxon>Eukaryota</taxon>
        <taxon>Metazoa</taxon>
        <taxon>Hemichordata</taxon>
        <taxon>Enteropneusta</taxon>
        <taxon>Harrimaniidae</taxon>
        <taxon>Saccoglossus</taxon>
    </lineage>
</organism>
<dbReference type="Gene3D" id="3.30.260.10">
    <property type="entry name" value="TCP-1-like chaperonin intermediate domain"/>
    <property type="match status" value="1"/>
</dbReference>
<protein>
    <submittedName>
        <fullName evidence="7">Bardet-Biedl syndrome 10 protein-like</fullName>
    </submittedName>
</protein>
<dbReference type="InterPro" id="IPR027413">
    <property type="entry name" value="GROEL-like_equatorial_sf"/>
</dbReference>
<name>A0ABM0H053_SACKO</name>
<evidence type="ECO:0000256" key="4">
    <source>
        <dbReference type="ARBA" id="ARBA00023186"/>
    </source>
</evidence>
<dbReference type="Proteomes" id="UP000694865">
    <property type="component" value="Unplaced"/>
</dbReference>
<dbReference type="InterPro" id="IPR027410">
    <property type="entry name" value="TCP-1-like_intermed_sf"/>
</dbReference>
<keyword evidence="3 5" id="KW-0067">ATP-binding</keyword>
<keyword evidence="6" id="KW-1185">Reference proteome</keyword>
<proteinExistence type="inferred from homology"/>
<dbReference type="PANTHER" id="PTHR14667:SF2">
    <property type="entry name" value="BARDET-BIEDL SYNDROME 10 PROTEIN"/>
    <property type="match status" value="1"/>
</dbReference>
<evidence type="ECO:0000313" key="7">
    <source>
        <dbReference type="RefSeq" id="XP_002741267.1"/>
    </source>
</evidence>
<dbReference type="InterPro" id="IPR027409">
    <property type="entry name" value="GroEL-like_apical_dom_sf"/>
</dbReference>
<dbReference type="PRINTS" id="PR00304">
    <property type="entry name" value="TCOMPLEXTCP1"/>
</dbReference>
<sequence>MEPVDLSTCVAISSSLEQILKGSFGPNALQCMITSASGNILISSDGATILKSLHLSHPVGRIVINSVLAHCKLTGSGAKTFILIVTEALRCMRCYCSQNLLKLSQAFYEIQTRILPNSIIPQLMENSTLIEIKNRSDMKKACINIVRTSMNGKLNQGALEILASLTTDLIFKNCKNTMNLHKNVLELIDNFDNFCVKAVGLPKCESRIVPGMLLEREFLVQSDVAKSLDESHKFIIMDCILGDEKPESQATFSFKHDEDFQNAYRHQSSSVQTFLHHCKRNNVQLIISTNRVSEMASFFCKTFGISVIHFVAMEAASHLARLSRIHMIHSIEELLSGDNIGDAKYCRLFSLGSKRYIHICLEGNNGDVHQAIVCAPIQGLCNQYYMAVLSSVKTIRMWLDGKTVPLSSDQLHQPTNISDTVSRNCYNTAACIAGGGYTELLLHKIFTEYSATVSNTLIKQACMILSKALLYIPMTLHENSNSIKSRHNSFLRLLPEIESKLRSRRVVGIDTMSGELWDNKDTIIVEPIVSKYLLLNNVLLLLQQLLRLNVIVGVTKIPDTDSDQSDD</sequence>
<evidence type="ECO:0000313" key="6">
    <source>
        <dbReference type="Proteomes" id="UP000694865"/>
    </source>
</evidence>
<reference evidence="7" key="1">
    <citation type="submission" date="2025-08" db="UniProtKB">
        <authorList>
            <consortium name="RefSeq"/>
        </authorList>
    </citation>
    <scope>IDENTIFICATION</scope>
    <source>
        <tissue evidence="7">Testes</tissue>
    </source>
</reference>
<keyword evidence="2 5" id="KW-0547">Nucleotide-binding</keyword>
<evidence type="ECO:0000256" key="5">
    <source>
        <dbReference type="RuleBase" id="RU004187"/>
    </source>
</evidence>
<comment type="similarity">
    <text evidence="1 5">Belongs to the TCP-1 chaperonin family.</text>
</comment>
<gene>
    <name evidence="7" type="primary">LOC100377996</name>
</gene>
<evidence type="ECO:0000256" key="3">
    <source>
        <dbReference type="ARBA" id="ARBA00022840"/>
    </source>
</evidence>
<dbReference type="SUPFAM" id="SSF52029">
    <property type="entry name" value="GroEL apical domain-like"/>
    <property type="match status" value="1"/>
</dbReference>
<dbReference type="InterPro" id="IPR002423">
    <property type="entry name" value="Cpn60/GroEL/TCP-1"/>
</dbReference>
<dbReference type="RefSeq" id="XP_002741267.1">
    <property type="nucleotide sequence ID" value="XM_002741221.1"/>
</dbReference>